<proteinExistence type="predicted"/>
<comment type="caution">
    <text evidence="1">The sequence shown here is derived from an EMBL/GenBank/DDBJ whole genome shotgun (WGS) entry which is preliminary data.</text>
</comment>
<dbReference type="EMBL" id="JANAKD010000709">
    <property type="protein sequence ID" value="KAJ3490003.1"/>
    <property type="molecule type" value="Genomic_DNA"/>
</dbReference>
<accession>A0ACC1QRS2</accession>
<keyword evidence="2" id="KW-1185">Reference proteome</keyword>
<evidence type="ECO:0000313" key="2">
    <source>
        <dbReference type="Proteomes" id="UP001148737"/>
    </source>
</evidence>
<gene>
    <name evidence="1" type="ORF">NLG97_g5875</name>
</gene>
<name>A0ACC1QRS2_9HYPO</name>
<organism evidence="1 2">
    <name type="scientific">Lecanicillium saksenae</name>
    <dbReference type="NCBI Taxonomy" id="468837"/>
    <lineage>
        <taxon>Eukaryota</taxon>
        <taxon>Fungi</taxon>
        <taxon>Dikarya</taxon>
        <taxon>Ascomycota</taxon>
        <taxon>Pezizomycotina</taxon>
        <taxon>Sordariomycetes</taxon>
        <taxon>Hypocreomycetidae</taxon>
        <taxon>Hypocreales</taxon>
        <taxon>Cordycipitaceae</taxon>
        <taxon>Lecanicillium</taxon>
    </lineage>
</organism>
<evidence type="ECO:0000313" key="1">
    <source>
        <dbReference type="EMBL" id="KAJ3490003.1"/>
    </source>
</evidence>
<protein>
    <submittedName>
        <fullName evidence="1">Uncharacterized protein</fullName>
    </submittedName>
</protein>
<sequence length="500" mass="55452">MDSIPSPFLEPGDRTKVGSLAIVSLARDDFDAIRLEKSSGAVDGYAEGAVLNTRFGSFPHSTLLDIPWGSQVRASAVDTGSRGRKRRLETTDDDTPAVSQDESRKTPAKKATVASSGFIYILRPSPELWTSSLPHRTQVVYTPDYSYILQRIRARPGTRIIEAGAGSGSFSHASARAVYNGYPKSETDIKGKVFSFEFNEDRFHKMTEEIESHSLTGIVQIQHRDVYRDGFMVDGKSPNATAVFLDLPAPWKALQHLSRRGSSSPLDPKQSVHICTFSPCIEQVSRTVTELRTLGWTDVDMVEISQKRLNVTRERVGVNLPNERGNSQTPADVLEAITKLRKVNQQNKQFQKAQLAQNNGATADAMDVDSSAAASAPARASDGKEKTTPDEDHDKPWMQGRLIHRSEGDLKTHTSYLVFAVLPPEWTEEDEERALAKWPCGRESKIIGNVDKQARKKEKREQLESRSKKRKAKSELVDSQTKKAKSNDTQAETESAPATE</sequence>
<dbReference type="Proteomes" id="UP001148737">
    <property type="component" value="Unassembled WGS sequence"/>
</dbReference>
<reference evidence="1" key="1">
    <citation type="submission" date="2022-07" db="EMBL/GenBank/DDBJ databases">
        <title>Genome Sequence of Lecanicillium saksenae.</title>
        <authorList>
            <person name="Buettner E."/>
        </authorList>
    </citation>
    <scope>NUCLEOTIDE SEQUENCE</scope>
    <source>
        <strain evidence="1">VT-O1</strain>
    </source>
</reference>